<keyword evidence="3" id="KW-1185">Reference proteome</keyword>
<organism evidence="2 3">
    <name type="scientific">Goodea atripinnis</name>
    <dbReference type="NCBI Taxonomy" id="208336"/>
    <lineage>
        <taxon>Eukaryota</taxon>
        <taxon>Metazoa</taxon>
        <taxon>Chordata</taxon>
        <taxon>Craniata</taxon>
        <taxon>Vertebrata</taxon>
        <taxon>Euteleostomi</taxon>
        <taxon>Actinopterygii</taxon>
        <taxon>Neopterygii</taxon>
        <taxon>Teleostei</taxon>
        <taxon>Neoteleostei</taxon>
        <taxon>Acanthomorphata</taxon>
        <taxon>Ovalentaria</taxon>
        <taxon>Atherinomorphae</taxon>
        <taxon>Cyprinodontiformes</taxon>
        <taxon>Goodeidae</taxon>
        <taxon>Goodea</taxon>
    </lineage>
</organism>
<feature type="non-terminal residue" evidence="2">
    <location>
        <position position="1"/>
    </location>
</feature>
<evidence type="ECO:0000313" key="3">
    <source>
        <dbReference type="Proteomes" id="UP001476798"/>
    </source>
</evidence>
<dbReference type="Proteomes" id="UP001476798">
    <property type="component" value="Unassembled WGS sequence"/>
</dbReference>
<protein>
    <submittedName>
        <fullName evidence="2">Uncharacterized protein</fullName>
    </submittedName>
</protein>
<feature type="region of interest" description="Disordered" evidence="1">
    <location>
        <begin position="26"/>
        <end position="51"/>
    </location>
</feature>
<comment type="caution">
    <text evidence="2">The sequence shown here is derived from an EMBL/GenBank/DDBJ whole genome shotgun (WGS) entry which is preliminary data.</text>
</comment>
<proteinExistence type="predicted"/>
<sequence>MAKRDRWLLGRLPGRITGPVSVCSVSESHASPLDNGSADPHRGRVVAPSRDPIMPVPLRVATWKRGPTVITAWPSGGEDTLSQSPCRNA</sequence>
<accession>A0ABV0N9W4</accession>
<evidence type="ECO:0000256" key="1">
    <source>
        <dbReference type="SAM" id="MobiDB-lite"/>
    </source>
</evidence>
<evidence type="ECO:0000313" key="2">
    <source>
        <dbReference type="EMBL" id="MEQ2167052.1"/>
    </source>
</evidence>
<gene>
    <name evidence="2" type="ORF">GOODEAATRI_000270</name>
</gene>
<name>A0ABV0N9W4_9TELE</name>
<dbReference type="EMBL" id="JAHRIO010029993">
    <property type="protein sequence ID" value="MEQ2167052.1"/>
    <property type="molecule type" value="Genomic_DNA"/>
</dbReference>
<reference evidence="2 3" key="1">
    <citation type="submission" date="2021-06" db="EMBL/GenBank/DDBJ databases">
        <authorList>
            <person name="Palmer J.M."/>
        </authorList>
    </citation>
    <scope>NUCLEOTIDE SEQUENCE [LARGE SCALE GENOMIC DNA]</scope>
    <source>
        <strain evidence="2 3">GA_2019</strain>
        <tissue evidence="2">Muscle</tissue>
    </source>
</reference>